<dbReference type="WBParaSite" id="NBR_0002138601-mRNA-1">
    <property type="protein sequence ID" value="NBR_0002138601-mRNA-1"/>
    <property type="gene ID" value="NBR_0002138601"/>
</dbReference>
<name>A0A0N4YVW4_NIPBR</name>
<keyword evidence="3" id="KW-1185">Reference proteome</keyword>
<evidence type="ECO:0000313" key="4">
    <source>
        <dbReference type="WBParaSite" id="NBR_0002138601-mRNA-1"/>
    </source>
</evidence>
<dbReference type="PANTHER" id="PTHR47113">
    <property type="entry name" value="LD09343P"/>
    <property type="match status" value="1"/>
</dbReference>
<reference evidence="4" key="1">
    <citation type="submission" date="2017-02" db="UniProtKB">
        <authorList>
            <consortium name="WormBaseParasite"/>
        </authorList>
    </citation>
    <scope>IDENTIFICATION</scope>
</reference>
<dbReference type="STRING" id="27835.A0A0N4YVW4"/>
<evidence type="ECO:0000313" key="2">
    <source>
        <dbReference type="EMBL" id="VDL85133.1"/>
    </source>
</evidence>
<dbReference type="PANTHER" id="PTHR47113:SF1">
    <property type="entry name" value="LD09343P"/>
    <property type="match status" value="1"/>
</dbReference>
<evidence type="ECO:0000313" key="3">
    <source>
        <dbReference type="Proteomes" id="UP000271162"/>
    </source>
</evidence>
<organism evidence="4">
    <name type="scientific">Nippostrongylus brasiliensis</name>
    <name type="common">Rat hookworm</name>
    <dbReference type="NCBI Taxonomy" id="27835"/>
    <lineage>
        <taxon>Eukaryota</taxon>
        <taxon>Metazoa</taxon>
        <taxon>Ecdysozoa</taxon>
        <taxon>Nematoda</taxon>
        <taxon>Chromadorea</taxon>
        <taxon>Rhabditida</taxon>
        <taxon>Rhabditina</taxon>
        <taxon>Rhabditomorpha</taxon>
        <taxon>Strongyloidea</taxon>
        <taxon>Heligmosomidae</taxon>
        <taxon>Nippostrongylus</taxon>
    </lineage>
</organism>
<dbReference type="EMBL" id="UYSL01026274">
    <property type="protein sequence ID" value="VDL85133.1"/>
    <property type="molecule type" value="Genomic_DNA"/>
</dbReference>
<proteinExistence type="inferred from homology"/>
<dbReference type="PROSITE" id="PS51221">
    <property type="entry name" value="TTL"/>
    <property type="match status" value="1"/>
</dbReference>
<dbReference type="InterPro" id="IPR004344">
    <property type="entry name" value="TTL/TTLL_fam"/>
</dbReference>
<dbReference type="AlphaFoldDB" id="A0A0N4YVW4"/>
<gene>
    <name evidence="2" type="ORF">NBR_LOCUS21387</name>
</gene>
<sequence length="305" mass="35564">MLLKISFRFCAKDYLPFDSNDVNKYVVGDDYTPIWEVTKSFQNQEKFKSKIYHKTDKRTFQIPSLKKNFVDRKLGWRNTLDVYLQSKRLNSTKIWSQIDGIIAEVFRNQQPKMLRSLKSIQSDGRFFELSRFDFVVDDELNVYLMEANMSPNLSSGHFRQNQVLYEQVLFNVFSLVGIASAFTKQAGRQILQSDTSKDFVVTENEIHVPLKYCTDGTCRGCDAKMLCAECMTATTKSFLRQSILEHIDRRNMKLLNIDYSNQKVSKGSLILRNTPISHRFQPLTKEDSLFLIWREAKCKGDSTWC</sequence>
<dbReference type="Gene3D" id="3.30.470.20">
    <property type="entry name" value="ATP-grasp fold, B domain"/>
    <property type="match status" value="1"/>
</dbReference>
<dbReference type="Proteomes" id="UP000271162">
    <property type="component" value="Unassembled WGS sequence"/>
</dbReference>
<dbReference type="OMA" id="ECNEQIC"/>
<comment type="similarity">
    <text evidence="1">Belongs to the tubulin--tyrosine ligase family.</text>
</comment>
<dbReference type="GO" id="GO:0019098">
    <property type="term" value="P:reproductive behavior"/>
    <property type="evidence" value="ECO:0007669"/>
    <property type="project" value="UniProtKB-ARBA"/>
</dbReference>
<accession>A0A0N4YVW4</accession>
<reference evidence="2 3" key="2">
    <citation type="submission" date="2018-11" db="EMBL/GenBank/DDBJ databases">
        <authorList>
            <consortium name="Pathogen Informatics"/>
        </authorList>
    </citation>
    <scope>NUCLEOTIDE SEQUENCE [LARGE SCALE GENOMIC DNA]</scope>
</reference>
<dbReference type="Pfam" id="PF03133">
    <property type="entry name" value="TTL"/>
    <property type="match status" value="1"/>
</dbReference>
<dbReference type="SUPFAM" id="SSF56059">
    <property type="entry name" value="Glutathione synthetase ATP-binding domain-like"/>
    <property type="match status" value="1"/>
</dbReference>
<evidence type="ECO:0000256" key="1">
    <source>
        <dbReference type="ARBA" id="ARBA00006820"/>
    </source>
</evidence>
<protein>
    <submittedName>
        <fullName evidence="4">Tubulin--tyrosine ligase-like protein 9</fullName>
    </submittedName>
</protein>
<dbReference type="InterPro" id="IPR053317">
    <property type="entry name" value="Tubulin_polyglutamylase"/>
</dbReference>